<feature type="transmembrane region" description="Helical" evidence="1">
    <location>
        <begin position="291"/>
        <end position="312"/>
    </location>
</feature>
<evidence type="ECO:0000313" key="2">
    <source>
        <dbReference type="EMBL" id="OWQ72257.1"/>
    </source>
</evidence>
<feature type="transmembrane region" description="Helical" evidence="1">
    <location>
        <begin position="202"/>
        <end position="227"/>
    </location>
</feature>
<feature type="transmembrane region" description="Helical" evidence="1">
    <location>
        <begin position="356"/>
        <end position="374"/>
    </location>
</feature>
<feature type="transmembrane region" description="Helical" evidence="1">
    <location>
        <begin position="386"/>
        <end position="408"/>
    </location>
</feature>
<sequence length="416" mass="42455">MDGDRGRDGTGGARLGMDHLAVVALTLLVGGSVIALVGQHTAAQAGPAIVLSLLLAALGAGLVLCCLQDLVLRLPAADGLYGLLAASWGPRVAVVLGTILLLELTATTAGAAQSMARHVHAVLATGGLHANDWLPVQIAAAVGLLTLSALALLPPRGVALAACALLTVKIGVGVLLLALAARHVHYGHWIPWLPPATAPYRFGLGGVLAAAVPLLGIFASVGLALGFPALRRQGAMWQPAVLALVSLLAMLLLIVLAALQAGLVEFSALASTRPLAVALQVHPELQWMLPLLPLAGAAGLAALQLVLLMLAVRLATSLWLRAADAAGRSRTRLSAMVVALPAVMLVLWLPQGTLPALPGPATLAVMAALCLAVLRRRRDDTRQGAAGCGLMMSMLAPLAAALCVLAALERLRAWPG</sequence>
<feature type="transmembrane region" description="Helical" evidence="1">
    <location>
        <begin position="20"/>
        <end position="39"/>
    </location>
</feature>
<feature type="transmembrane region" description="Helical" evidence="1">
    <location>
        <begin position="333"/>
        <end position="350"/>
    </location>
</feature>
<protein>
    <submittedName>
        <fullName evidence="2">Amino acid transporter</fullName>
    </submittedName>
</protein>
<organism evidence="2 3">
    <name type="scientific">Stenotrophomonas maltophilia</name>
    <name type="common">Pseudomonas maltophilia</name>
    <name type="synonym">Xanthomonas maltophilia</name>
    <dbReference type="NCBI Taxonomy" id="40324"/>
    <lineage>
        <taxon>Bacteria</taxon>
        <taxon>Pseudomonadati</taxon>
        <taxon>Pseudomonadota</taxon>
        <taxon>Gammaproteobacteria</taxon>
        <taxon>Lysobacterales</taxon>
        <taxon>Lysobacteraceae</taxon>
        <taxon>Stenotrophomonas</taxon>
        <taxon>Stenotrophomonas maltophilia group</taxon>
    </lineage>
</organism>
<feature type="transmembrane region" description="Helical" evidence="1">
    <location>
        <begin position="160"/>
        <end position="182"/>
    </location>
</feature>
<comment type="caution">
    <text evidence="2">The sequence shown here is derived from an EMBL/GenBank/DDBJ whole genome shotgun (WGS) entry which is preliminary data.</text>
</comment>
<feature type="transmembrane region" description="Helical" evidence="1">
    <location>
        <begin position="45"/>
        <end position="67"/>
    </location>
</feature>
<name>A0A246I3Y8_STEMA</name>
<keyword evidence="1" id="KW-0472">Membrane</keyword>
<accession>A0A246I3Y8</accession>
<gene>
    <name evidence="2" type="ORF">CEE63_14785</name>
</gene>
<dbReference type="EMBL" id="NIVX01000089">
    <property type="protein sequence ID" value="OWQ72257.1"/>
    <property type="molecule type" value="Genomic_DNA"/>
</dbReference>
<dbReference type="Proteomes" id="UP000197090">
    <property type="component" value="Unassembled WGS sequence"/>
</dbReference>
<feature type="transmembrane region" description="Helical" evidence="1">
    <location>
        <begin position="133"/>
        <end position="153"/>
    </location>
</feature>
<dbReference type="AlphaFoldDB" id="A0A246I3Y8"/>
<reference evidence="2 3" key="1">
    <citation type="submission" date="2017-06" db="EMBL/GenBank/DDBJ databases">
        <authorList>
            <person name="Kim H.J."/>
            <person name="Triplett B.A."/>
        </authorList>
    </citation>
    <scope>NUCLEOTIDE SEQUENCE [LARGE SCALE GENOMIC DNA]</scope>
    <source>
        <strain evidence="2 3">594</strain>
    </source>
</reference>
<proteinExistence type="predicted"/>
<evidence type="ECO:0000256" key="1">
    <source>
        <dbReference type="SAM" id="Phobius"/>
    </source>
</evidence>
<keyword evidence="1" id="KW-1133">Transmembrane helix</keyword>
<dbReference type="Gene3D" id="1.20.1740.10">
    <property type="entry name" value="Amino acid/polyamine transporter I"/>
    <property type="match status" value="1"/>
</dbReference>
<feature type="transmembrane region" description="Helical" evidence="1">
    <location>
        <begin position="239"/>
        <end position="259"/>
    </location>
</feature>
<feature type="transmembrane region" description="Helical" evidence="1">
    <location>
        <begin position="79"/>
        <end position="102"/>
    </location>
</feature>
<evidence type="ECO:0000313" key="3">
    <source>
        <dbReference type="Proteomes" id="UP000197090"/>
    </source>
</evidence>
<keyword evidence="1" id="KW-0812">Transmembrane</keyword>